<name>A0A9D7SAM8_9BACT</name>
<dbReference type="EMBL" id="JADKFW010000009">
    <property type="protein sequence ID" value="MBK9718298.1"/>
    <property type="molecule type" value="Genomic_DNA"/>
</dbReference>
<evidence type="ECO:0000313" key="2">
    <source>
        <dbReference type="Proteomes" id="UP000808349"/>
    </source>
</evidence>
<protein>
    <submittedName>
        <fullName evidence="1">Uncharacterized protein</fullName>
    </submittedName>
</protein>
<proteinExistence type="predicted"/>
<feature type="non-terminal residue" evidence="1">
    <location>
        <position position="1"/>
    </location>
</feature>
<dbReference type="Proteomes" id="UP000808349">
    <property type="component" value="Unassembled WGS sequence"/>
</dbReference>
<dbReference type="AlphaFoldDB" id="A0A9D7SAM8"/>
<sequence length="65" mass="7681">IHEHKYRDAAAIALKYYDSCYDYSFNCQKACVPPIVFNLKSKTNEDIADELIQFINSKEYEQRNN</sequence>
<reference evidence="1 2" key="1">
    <citation type="submission" date="2020-10" db="EMBL/GenBank/DDBJ databases">
        <title>Connecting structure to function with the recovery of over 1000 high-quality activated sludge metagenome-assembled genomes encoding full-length rRNA genes using long-read sequencing.</title>
        <authorList>
            <person name="Singleton C.M."/>
            <person name="Petriglieri F."/>
            <person name="Kristensen J.M."/>
            <person name="Kirkegaard R.H."/>
            <person name="Michaelsen T.Y."/>
            <person name="Andersen M.H."/>
            <person name="Karst S.M."/>
            <person name="Dueholm M.S."/>
            <person name="Nielsen P.H."/>
            <person name="Albertsen M."/>
        </authorList>
    </citation>
    <scope>NUCLEOTIDE SEQUENCE [LARGE SCALE GENOMIC DNA]</scope>
    <source>
        <strain evidence="1">Ribe_18-Q3-R11-54_BAT3C.373</strain>
    </source>
</reference>
<accession>A0A9D7SAM8</accession>
<comment type="caution">
    <text evidence="1">The sequence shown here is derived from an EMBL/GenBank/DDBJ whole genome shotgun (WGS) entry which is preliminary data.</text>
</comment>
<evidence type="ECO:0000313" key="1">
    <source>
        <dbReference type="EMBL" id="MBK9718298.1"/>
    </source>
</evidence>
<gene>
    <name evidence="1" type="ORF">IPO85_12470</name>
</gene>
<organism evidence="1 2">
    <name type="scientific">Candidatus Defluviibacterium haderslevense</name>
    <dbReference type="NCBI Taxonomy" id="2981993"/>
    <lineage>
        <taxon>Bacteria</taxon>
        <taxon>Pseudomonadati</taxon>
        <taxon>Bacteroidota</taxon>
        <taxon>Saprospiria</taxon>
        <taxon>Saprospirales</taxon>
        <taxon>Saprospiraceae</taxon>
        <taxon>Candidatus Defluviibacterium</taxon>
    </lineage>
</organism>